<keyword evidence="1" id="KW-0472">Membrane</keyword>
<comment type="caution">
    <text evidence="2">The sequence shown here is derived from an EMBL/GenBank/DDBJ whole genome shotgun (WGS) entry which is preliminary data.</text>
</comment>
<organism evidence="2 3">
    <name type="scientific">Paenibacillus turicensis</name>
    <dbReference type="NCBI Taxonomy" id="160487"/>
    <lineage>
        <taxon>Bacteria</taxon>
        <taxon>Bacillati</taxon>
        <taxon>Bacillota</taxon>
        <taxon>Bacilli</taxon>
        <taxon>Bacillales</taxon>
        <taxon>Paenibacillaceae</taxon>
        <taxon>Paenibacillus</taxon>
    </lineage>
</organism>
<proteinExistence type="predicted"/>
<dbReference type="Proteomes" id="UP001519272">
    <property type="component" value="Unassembled WGS sequence"/>
</dbReference>
<name>A0ABS4FVM9_9BACL</name>
<gene>
    <name evidence="2" type="ORF">J2Z32_003300</name>
</gene>
<dbReference type="EMBL" id="JAGGKG010000017">
    <property type="protein sequence ID" value="MBP1906636.1"/>
    <property type="molecule type" value="Genomic_DNA"/>
</dbReference>
<reference evidence="2 3" key="1">
    <citation type="submission" date="2021-03" db="EMBL/GenBank/DDBJ databases">
        <title>Genomic Encyclopedia of Type Strains, Phase IV (KMG-IV): sequencing the most valuable type-strain genomes for metagenomic binning, comparative biology and taxonomic classification.</title>
        <authorList>
            <person name="Goeker M."/>
        </authorList>
    </citation>
    <scope>NUCLEOTIDE SEQUENCE [LARGE SCALE GENOMIC DNA]</scope>
    <source>
        <strain evidence="2 3">DSM 14349</strain>
    </source>
</reference>
<protein>
    <submittedName>
        <fullName evidence="2">Uncharacterized protein</fullName>
    </submittedName>
</protein>
<accession>A0ABS4FVM9</accession>
<keyword evidence="3" id="KW-1185">Reference proteome</keyword>
<keyword evidence="1" id="KW-0812">Transmembrane</keyword>
<sequence length="156" mass="18444">MSLNTENLLMIIFTCFLLYLIYYGLRSWLNKPISIGSHWKFEFNDEIIDHPAVTLLEEHGYEVVSDKMKVPLTFDVNGKQLHSRIFIDYIVTRHQQYYLVRTSKERLSMEWTGSGVRKELFPYLLLYPECAGVLFVDLERNEIKVVKLTSNEDDEE</sequence>
<evidence type="ECO:0000256" key="1">
    <source>
        <dbReference type="SAM" id="Phobius"/>
    </source>
</evidence>
<feature type="transmembrane region" description="Helical" evidence="1">
    <location>
        <begin position="6"/>
        <end position="25"/>
    </location>
</feature>
<evidence type="ECO:0000313" key="2">
    <source>
        <dbReference type="EMBL" id="MBP1906636.1"/>
    </source>
</evidence>
<keyword evidence="1" id="KW-1133">Transmembrane helix</keyword>
<evidence type="ECO:0000313" key="3">
    <source>
        <dbReference type="Proteomes" id="UP001519272"/>
    </source>
</evidence>